<dbReference type="PANTHER" id="PTHR35020">
    <property type="entry name" value="N-ACETYLGLUCOSAMINE-INDUCED PROTEIN 1"/>
    <property type="match status" value="1"/>
</dbReference>
<evidence type="ECO:0000256" key="1">
    <source>
        <dbReference type="SAM" id="MobiDB-lite"/>
    </source>
</evidence>
<proteinExistence type="predicted"/>
<dbReference type="Pfam" id="PF12239">
    <property type="entry name" value="DUF3605"/>
    <property type="match status" value="2"/>
</dbReference>
<gene>
    <name evidence="2" type="ORF">AAT19DRAFT_10836</name>
</gene>
<evidence type="ECO:0000313" key="3">
    <source>
        <dbReference type="Proteomes" id="UP000239560"/>
    </source>
</evidence>
<dbReference type="InterPro" id="IPR022036">
    <property type="entry name" value="DUF3605"/>
</dbReference>
<dbReference type="OrthoDB" id="1532798at2759"/>
<dbReference type="EMBL" id="LCTV02000014">
    <property type="protein sequence ID" value="PRQ70679.1"/>
    <property type="molecule type" value="Genomic_DNA"/>
</dbReference>
<name>A0A2S9ZY26_RHOTO</name>
<comment type="caution">
    <text evidence="2">The sequence shown here is derived from an EMBL/GenBank/DDBJ whole genome shotgun (WGS) entry which is preliminary data.</text>
</comment>
<dbReference type="PANTHER" id="PTHR35020:SF2">
    <property type="entry name" value="N-ACETYLGLUCOSAMINE-INDUCED PROTEIN 1"/>
    <property type="match status" value="1"/>
</dbReference>
<feature type="region of interest" description="Disordered" evidence="1">
    <location>
        <begin position="149"/>
        <end position="178"/>
    </location>
</feature>
<accession>A0A2S9ZY26</accession>
<protein>
    <submittedName>
        <fullName evidence="2">Uncharacterized protein</fullName>
    </submittedName>
</protein>
<reference evidence="2 3" key="1">
    <citation type="journal article" date="2018" name="Elife">
        <title>Functional genomics of lipid metabolism in the oleaginous yeast Rhodosporidium toruloides.</title>
        <authorList>
            <person name="Coradetti S.T."/>
            <person name="Pinel D."/>
            <person name="Geiselman G."/>
            <person name="Ito M."/>
            <person name="Mondo S."/>
            <person name="Reilly M.C."/>
            <person name="Cheng Y.F."/>
            <person name="Bauer S."/>
            <person name="Grigoriev I."/>
            <person name="Gladden J.M."/>
            <person name="Simmons B.A."/>
            <person name="Brem R."/>
            <person name="Arkin A.P."/>
            <person name="Skerker J.M."/>
        </authorList>
    </citation>
    <scope>NUCLEOTIDE SEQUENCE [LARGE SCALE GENOMIC DNA]</scope>
    <source>
        <strain evidence="2 3">NBRC 0880</strain>
    </source>
</reference>
<sequence length="316" mass="35859">MASTNGIPDSREGDERIKEVLRQAMELADELEPLFTWEELCEIVAECRLELLERHPRLEDLYTTLFNPLIKSLYGSTESYLRQQLGWGGEPERKEEEEREYWTRGGVTNVRRNDWPYAVPKDVRHYVVWVPLPLFHPALCTPRPSNLLDLPPSASQSGTSTPSGSSRTNPLAKPFAPPLPHEPSICSALSPSLSRVGRASVAPTKGSWDFVCRNGLGGLTGRAEEWWRVRRRENQREKEDKGGEENDQDGARRSGEYDENVGPEKEIRAFVLKKWRVEDGWETAWFANPPALQSVPGLAHFHVLARRHPVENGTSE</sequence>
<evidence type="ECO:0000313" key="2">
    <source>
        <dbReference type="EMBL" id="PRQ70679.1"/>
    </source>
</evidence>
<dbReference type="AlphaFoldDB" id="A0A2S9ZY26"/>
<feature type="compositionally biased region" description="Low complexity" evidence="1">
    <location>
        <begin position="151"/>
        <end position="166"/>
    </location>
</feature>
<organism evidence="2 3">
    <name type="scientific">Rhodotorula toruloides</name>
    <name type="common">Yeast</name>
    <name type="synonym">Rhodosporidium toruloides</name>
    <dbReference type="NCBI Taxonomy" id="5286"/>
    <lineage>
        <taxon>Eukaryota</taxon>
        <taxon>Fungi</taxon>
        <taxon>Dikarya</taxon>
        <taxon>Basidiomycota</taxon>
        <taxon>Pucciniomycotina</taxon>
        <taxon>Microbotryomycetes</taxon>
        <taxon>Sporidiobolales</taxon>
        <taxon>Sporidiobolaceae</taxon>
        <taxon>Rhodotorula</taxon>
    </lineage>
</organism>
<dbReference type="Proteomes" id="UP000239560">
    <property type="component" value="Unassembled WGS sequence"/>
</dbReference>
<feature type="region of interest" description="Disordered" evidence="1">
    <location>
        <begin position="233"/>
        <end position="260"/>
    </location>
</feature>
<dbReference type="GO" id="GO:0006044">
    <property type="term" value="P:N-acetylglucosamine metabolic process"/>
    <property type="evidence" value="ECO:0007669"/>
    <property type="project" value="TreeGrafter"/>
</dbReference>
<dbReference type="GO" id="GO:0005737">
    <property type="term" value="C:cytoplasm"/>
    <property type="evidence" value="ECO:0007669"/>
    <property type="project" value="TreeGrafter"/>
</dbReference>